<evidence type="ECO:0000256" key="1">
    <source>
        <dbReference type="SAM" id="SignalP"/>
    </source>
</evidence>
<accession>A0A0H3K287</accession>
<name>A0A0H3K287_SYNP6</name>
<dbReference type="SUPFAM" id="SSF82153">
    <property type="entry name" value="FAS1 domain"/>
    <property type="match status" value="1"/>
</dbReference>
<protein>
    <recommendedName>
        <fullName evidence="2">FAS1 domain-containing protein</fullName>
    </recommendedName>
</protein>
<dbReference type="PANTHER" id="PTHR10900">
    <property type="entry name" value="PERIOSTIN-RELATED"/>
    <property type="match status" value="1"/>
</dbReference>
<dbReference type="eggNOG" id="COG2335">
    <property type="taxonomic scope" value="Bacteria"/>
</dbReference>
<dbReference type="PANTHER" id="PTHR10900:SF77">
    <property type="entry name" value="FI19380P1"/>
    <property type="match status" value="1"/>
</dbReference>
<proteinExistence type="predicted"/>
<sequence length="186" mass="19651">MHFSSLFKGALVSTLVLSPMLGLMPAQAEMNKPNKSSTETTKIKTSQQAQTSILDIAKSNENFSTLVAAFQAAGLEEVLASNGQFTVFAPTNEAFAKLPQGQLEELLKPENKAQLVSLLTYHAVPSAIASTAIQPGTITTVEGRSLQLSIADSKLKVNDATVLATDIQASNGVIHVVDSVIIPMAQ</sequence>
<dbReference type="InterPro" id="IPR036378">
    <property type="entry name" value="FAS1_dom_sf"/>
</dbReference>
<dbReference type="AlphaFoldDB" id="A0A0H3K287"/>
<dbReference type="Pfam" id="PF02469">
    <property type="entry name" value="Fasciclin"/>
    <property type="match status" value="1"/>
</dbReference>
<dbReference type="GO" id="GO:0005615">
    <property type="term" value="C:extracellular space"/>
    <property type="evidence" value="ECO:0007669"/>
    <property type="project" value="TreeGrafter"/>
</dbReference>
<dbReference type="InterPro" id="IPR000782">
    <property type="entry name" value="FAS1_domain"/>
</dbReference>
<reference evidence="3 4" key="1">
    <citation type="journal article" date="2007" name="Photosyn. Res.">
        <title>Complete nucleotide sequence of the freshwater unicellular cyanobacterium Synechococcus elongatus PCC 6301 chromosome: gene content and organization.</title>
        <authorList>
            <person name="Sugita C."/>
            <person name="Ogata K."/>
            <person name="Shikata M."/>
            <person name="Jikuya H."/>
            <person name="Takano J."/>
            <person name="Furumichi M."/>
            <person name="Kanehisa M."/>
            <person name="Omata T."/>
            <person name="Sugiura M."/>
            <person name="Sugita M."/>
        </authorList>
    </citation>
    <scope>NUCLEOTIDE SEQUENCE [LARGE SCALE GENOMIC DNA]</scope>
    <source>
        <strain evidence="4">ATCC 27144 / PCC 6301 / SAUG 1402/1</strain>
    </source>
</reference>
<evidence type="ECO:0000259" key="2">
    <source>
        <dbReference type="PROSITE" id="PS50213"/>
    </source>
</evidence>
<organism evidence="3 4">
    <name type="scientific">Synechococcus sp. (strain ATCC 27144 / PCC 6301 / SAUG 1402/1)</name>
    <name type="common">Anacystis nidulans</name>
    <dbReference type="NCBI Taxonomy" id="269084"/>
    <lineage>
        <taxon>Bacteria</taxon>
        <taxon>Bacillati</taxon>
        <taxon>Cyanobacteriota</taxon>
        <taxon>Cyanophyceae</taxon>
        <taxon>Synechococcales</taxon>
        <taxon>Synechococcaceae</taxon>
        <taxon>Synechococcus</taxon>
    </lineage>
</organism>
<dbReference type="EMBL" id="AP008231">
    <property type="protein sequence ID" value="BAD78253.1"/>
    <property type="molecule type" value="Genomic_DNA"/>
</dbReference>
<feature type="chain" id="PRO_5002613174" description="FAS1 domain-containing protein" evidence="1">
    <location>
        <begin position="29"/>
        <end position="186"/>
    </location>
</feature>
<dbReference type="InterPro" id="IPR050904">
    <property type="entry name" value="Adhesion/Biosynth-related"/>
</dbReference>
<dbReference type="Gene3D" id="2.30.180.10">
    <property type="entry name" value="FAS1 domain"/>
    <property type="match status" value="1"/>
</dbReference>
<gene>
    <name evidence="3" type="ordered locus">syc0063_d</name>
</gene>
<evidence type="ECO:0000313" key="4">
    <source>
        <dbReference type="Proteomes" id="UP000001175"/>
    </source>
</evidence>
<feature type="signal peptide" evidence="1">
    <location>
        <begin position="1"/>
        <end position="28"/>
    </location>
</feature>
<dbReference type="RefSeq" id="WP_011242376.1">
    <property type="nucleotide sequence ID" value="NC_006576.1"/>
</dbReference>
<evidence type="ECO:0000313" key="3">
    <source>
        <dbReference type="EMBL" id="BAD78253.1"/>
    </source>
</evidence>
<keyword evidence="1" id="KW-0732">Signal</keyword>
<dbReference type="SMART" id="SM00554">
    <property type="entry name" value="FAS1"/>
    <property type="match status" value="1"/>
</dbReference>
<dbReference type="FunFam" id="2.30.180.10:FF:000019">
    <property type="entry name" value="Cell surface lipoprotein"/>
    <property type="match status" value="1"/>
</dbReference>
<dbReference type="PROSITE" id="PS50213">
    <property type="entry name" value="FAS1"/>
    <property type="match status" value="1"/>
</dbReference>
<dbReference type="Proteomes" id="UP000001175">
    <property type="component" value="Chromosome"/>
</dbReference>
<feature type="domain" description="FAS1" evidence="2">
    <location>
        <begin position="50"/>
        <end position="181"/>
    </location>
</feature>
<dbReference type="KEGG" id="syc:syc0063_d"/>